<dbReference type="InterPro" id="IPR013221">
    <property type="entry name" value="Mur_ligase_cen"/>
</dbReference>
<name>D3UGU9_HELM1</name>
<dbReference type="InterPro" id="IPR051046">
    <property type="entry name" value="MurCDEF_CellWall_CoF430Synth"/>
</dbReference>
<keyword evidence="7" id="KW-1185">Reference proteome</keyword>
<dbReference type="eggNOG" id="COG0770">
    <property type="taxonomic scope" value="Bacteria"/>
</dbReference>
<dbReference type="Gene3D" id="3.40.1190.10">
    <property type="entry name" value="Mur-like, catalytic domain"/>
    <property type="match status" value="1"/>
</dbReference>
<dbReference type="EC" id="6.3.2.10" evidence="6"/>
<feature type="transmembrane region" description="Helical" evidence="4">
    <location>
        <begin position="45"/>
        <end position="63"/>
    </location>
</feature>
<keyword evidence="4" id="KW-0812">Transmembrane</keyword>
<feature type="transmembrane region" description="Helical" evidence="4">
    <location>
        <begin position="101"/>
        <end position="121"/>
    </location>
</feature>
<evidence type="ECO:0000256" key="2">
    <source>
        <dbReference type="ARBA" id="ARBA00022741"/>
    </source>
</evidence>
<feature type="transmembrane region" description="Helical" evidence="4">
    <location>
        <begin position="69"/>
        <end position="89"/>
    </location>
</feature>
<dbReference type="PANTHER" id="PTHR43024:SF1">
    <property type="entry name" value="UDP-N-ACETYLMURAMOYL-TRIPEPTIDE--D-ALANYL-D-ALANINE LIGASE"/>
    <property type="match status" value="1"/>
</dbReference>
<dbReference type="GO" id="GO:0047480">
    <property type="term" value="F:UDP-N-acetylmuramoyl-tripeptide-D-alanyl-D-alanine ligase activity"/>
    <property type="evidence" value="ECO:0007669"/>
    <property type="project" value="UniProtKB-EC"/>
</dbReference>
<dbReference type="KEGG" id="hms:HMU04580"/>
<feature type="domain" description="Mur ligase central" evidence="5">
    <location>
        <begin position="170"/>
        <end position="347"/>
    </location>
</feature>
<dbReference type="SUPFAM" id="SSF53244">
    <property type="entry name" value="MurD-like peptide ligases, peptide-binding domain"/>
    <property type="match status" value="1"/>
</dbReference>
<evidence type="ECO:0000256" key="1">
    <source>
        <dbReference type="ARBA" id="ARBA00022598"/>
    </source>
</evidence>
<protein>
    <submittedName>
        <fullName evidence="6">Putative UDP-N-acetylmuramoylalanyl-D-glutamyl-2,6-diaminopimelate--ligase</fullName>
        <ecNumber evidence="6">6.3.2.10</ecNumber>
    </submittedName>
</protein>
<keyword evidence="4" id="KW-0472">Membrane</keyword>
<proteinExistence type="predicted"/>
<evidence type="ECO:0000256" key="4">
    <source>
        <dbReference type="SAM" id="Phobius"/>
    </source>
</evidence>
<dbReference type="InterPro" id="IPR036615">
    <property type="entry name" value="Mur_ligase_C_dom_sf"/>
</dbReference>
<keyword evidence="1 6" id="KW-0436">Ligase</keyword>
<dbReference type="PANTHER" id="PTHR43024">
    <property type="entry name" value="UDP-N-ACETYLMURAMOYL-TRIPEPTIDE--D-ALANYL-D-ALANINE LIGASE"/>
    <property type="match status" value="1"/>
</dbReference>
<accession>D3UGU9</accession>
<sequence length="490" mass="56886">MNWLVVFYFVSNWIFIFALAYYLQTNLQWYNYSFYRVITKHHKQIWHFLYFLLPLALFIAVGPSNSPTLLFISLYLFYLPLLINWAIGLDKKLVFTRRIKTFFIILFAFMALQQYVLVFFLQSNNNIFFLLSLIFSLICSYCFEAILFNRYKKQAQKKLNSIKDLKIIAITASYGKTSIKNFLYQILRTQYQVYATPRSVNTIKGIVSDINENLPPHTEIYIVEAGARQKGDIAEIAHLLNHQYGIIGEVGEQHLEYFKKLENIMQTKFELLESNRLEFALIFKDNTFPQYLSKNKKIQYFPTELRNEQANLEETSFELEIEQNFYTFKTNILGAFNIHNLSAAILLGHHLKIPIPTMQRVLGTLQPIPHRLTKEVVNGKMILDSSFNGNLNGMLESVRIAGLYDGRKVIITPGIIESDEKSNITLAKAIDSTFDMAIITGELNSHILSQHIRRPQKIVLKDKSQLQNFLLNSTYKGDLILFANDAPNFI</sequence>
<evidence type="ECO:0000256" key="3">
    <source>
        <dbReference type="ARBA" id="ARBA00022840"/>
    </source>
</evidence>
<dbReference type="AlphaFoldDB" id="D3UGU9"/>
<evidence type="ECO:0000259" key="5">
    <source>
        <dbReference type="Pfam" id="PF08245"/>
    </source>
</evidence>
<keyword evidence="4" id="KW-1133">Transmembrane helix</keyword>
<dbReference type="EMBL" id="FN555004">
    <property type="protein sequence ID" value="CBG39720.1"/>
    <property type="molecule type" value="Genomic_DNA"/>
</dbReference>
<reference evidence="6 7" key="1">
    <citation type="journal article" date="2010" name="BMC Genomics">
        <title>Comparative genomics and proteomics of Helicobacter mustelae, an ulcerogenic and carcinogenic gastric pathogen.</title>
        <authorList>
            <person name="O'Toole P.W."/>
            <person name="Snelling W.J."/>
            <person name="Canchaya C."/>
            <person name="Forde B.M."/>
            <person name="Hardie K.R."/>
            <person name="Josenhans C."/>
            <person name="Graham R.L.J."/>
            <person name="McMullan G."/>
            <person name="Parkhill J."/>
            <person name="Belda E."/>
            <person name="Bentley S.D."/>
        </authorList>
    </citation>
    <scope>NUCLEOTIDE SEQUENCE [LARGE SCALE GENOMIC DNA]</scope>
    <source>
        <strain evidence="7">ATCC 43772 / LMG 18044 / NCTC 12198 / 12198</strain>
    </source>
</reference>
<gene>
    <name evidence="6" type="primary">murF</name>
    <name evidence="6" type="ordered locus">HMU04580</name>
</gene>
<dbReference type="Pfam" id="PF08245">
    <property type="entry name" value="Mur_ligase_M"/>
    <property type="match status" value="1"/>
</dbReference>
<keyword evidence="2" id="KW-0547">Nucleotide-binding</keyword>
<keyword evidence="3" id="KW-0067">ATP-binding</keyword>
<dbReference type="STRING" id="679897.HMU04580"/>
<dbReference type="Gene3D" id="3.90.190.20">
    <property type="entry name" value="Mur ligase, C-terminal domain"/>
    <property type="match status" value="1"/>
</dbReference>
<feature type="transmembrane region" description="Helical" evidence="4">
    <location>
        <begin position="6"/>
        <end position="24"/>
    </location>
</feature>
<organism evidence="6 7">
    <name type="scientific">Helicobacter mustelae (strain ATCC 43772 / CCUG 25715 / CIP 103759 / LMG 18044 / NCTC 12198 / R85-136P)</name>
    <name type="common">Campylobacter mustelae</name>
    <dbReference type="NCBI Taxonomy" id="679897"/>
    <lineage>
        <taxon>Bacteria</taxon>
        <taxon>Pseudomonadati</taxon>
        <taxon>Campylobacterota</taxon>
        <taxon>Epsilonproteobacteria</taxon>
        <taxon>Campylobacterales</taxon>
        <taxon>Helicobacteraceae</taxon>
        <taxon>Helicobacter</taxon>
    </lineage>
</organism>
<evidence type="ECO:0000313" key="7">
    <source>
        <dbReference type="Proteomes" id="UP000001522"/>
    </source>
</evidence>
<dbReference type="InterPro" id="IPR036565">
    <property type="entry name" value="Mur-like_cat_sf"/>
</dbReference>
<feature type="transmembrane region" description="Helical" evidence="4">
    <location>
        <begin position="127"/>
        <end position="148"/>
    </location>
</feature>
<evidence type="ECO:0000313" key="6">
    <source>
        <dbReference type="EMBL" id="CBG39720.1"/>
    </source>
</evidence>
<dbReference type="HOGENOM" id="CLU_035297_0_0_7"/>
<dbReference type="GO" id="GO:0005524">
    <property type="term" value="F:ATP binding"/>
    <property type="evidence" value="ECO:0007669"/>
    <property type="project" value="UniProtKB-KW"/>
</dbReference>
<dbReference type="SUPFAM" id="SSF53623">
    <property type="entry name" value="MurD-like peptide ligases, catalytic domain"/>
    <property type="match status" value="1"/>
</dbReference>
<dbReference type="RefSeq" id="WP_013022811.1">
    <property type="nucleotide sequence ID" value="NC_013949.1"/>
</dbReference>
<dbReference type="Proteomes" id="UP000001522">
    <property type="component" value="Chromosome"/>
</dbReference>